<evidence type="ECO:0000313" key="3">
    <source>
        <dbReference type="Proteomes" id="UP000199518"/>
    </source>
</evidence>
<dbReference type="STRING" id="1576369.SAMN05421753_101458"/>
<feature type="transmembrane region" description="Helical" evidence="1">
    <location>
        <begin position="85"/>
        <end position="105"/>
    </location>
</feature>
<dbReference type="AlphaFoldDB" id="A0A1I3BHJ9"/>
<sequence length="143" mass="16295">MQERIPALIFGSCLLVVGVVMLQSQRQMWQRVLSDPSEADDIPFLKRRYRRRSQVAGMIILIALMIPIGDSLIPWEKAPATFAVYWMIVLGLAIWTGLLAVGDIASTRAHMMSELNRLHRRELQLRDAAERLRNAEGQGRAER</sequence>
<protein>
    <submittedName>
        <fullName evidence="2">Uncharacterized protein</fullName>
    </submittedName>
</protein>
<keyword evidence="1" id="KW-0472">Membrane</keyword>
<dbReference type="RefSeq" id="WP_092047538.1">
    <property type="nucleotide sequence ID" value="NZ_FOQD01000001.1"/>
</dbReference>
<reference evidence="3" key="1">
    <citation type="submission" date="2016-10" db="EMBL/GenBank/DDBJ databases">
        <authorList>
            <person name="Varghese N."/>
            <person name="Submissions S."/>
        </authorList>
    </citation>
    <scope>NUCLEOTIDE SEQUENCE [LARGE SCALE GENOMIC DNA]</scope>
    <source>
        <strain evidence="3">DSM 26348</strain>
    </source>
</reference>
<evidence type="ECO:0000256" key="1">
    <source>
        <dbReference type="SAM" id="Phobius"/>
    </source>
</evidence>
<dbReference type="EMBL" id="FOQD01000001">
    <property type="protein sequence ID" value="SFH61753.1"/>
    <property type="molecule type" value="Genomic_DNA"/>
</dbReference>
<gene>
    <name evidence="2" type="ORF">SAMN05421753_101458</name>
</gene>
<evidence type="ECO:0000313" key="2">
    <source>
        <dbReference type="EMBL" id="SFH61753.1"/>
    </source>
</evidence>
<keyword evidence="3" id="KW-1185">Reference proteome</keyword>
<dbReference type="OrthoDB" id="292174at2"/>
<organism evidence="2 3">
    <name type="scientific">Planctomicrobium piriforme</name>
    <dbReference type="NCBI Taxonomy" id="1576369"/>
    <lineage>
        <taxon>Bacteria</taxon>
        <taxon>Pseudomonadati</taxon>
        <taxon>Planctomycetota</taxon>
        <taxon>Planctomycetia</taxon>
        <taxon>Planctomycetales</taxon>
        <taxon>Planctomycetaceae</taxon>
        <taxon>Planctomicrobium</taxon>
    </lineage>
</organism>
<accession>A0A1I3BHJ9</accession>
<name>A0A1I3BHJ9_9PLAN</name>
<dbReference type="Proteomes" id="UP000199518">
    <property type="component" value="Unassembled WGS sequence"/>
</dbReference>
<feature type="transmembrane region" description="Helical" evidence="1">
    <location>
        <begin position="6"/>
        <end position="22"/>
    </location>
</feature>
<feature type="transmembrane region" description="Helical" evidence="1">
    <location>
        <begin position="55"/>
        <end position="73"/>
    </location>
</feature>
<keyword evidence="1" id="KW-1133">Transmembrane helix</keyword>
<keyword evidence="1" id="KW-0812">Transmembrane</keyword>
<proteinExistence type="predicted"/>